<evidence type="ECO:0000313" key="1">
    <source>
        <dbReference type="EMBL" id="VEL13397.1"/>
    </source>
</evidence>
<dbReference type="AlphaFoldDB" id="A0A3S5AD58"/>
<dbReference type="InterPro" id="IPR002088">
    <property type="entry name" value="Prenyl_trans_a"/>
</dbReference>
<dbReference type="Proteomes" id="UP000784294">
    <property type="component" value="Unassembled WGS sequence"/>
</dbReference>
<name>A0A3S5AD58_9PLAT</name>
<keyword evidence="2" id="KW-1185">Reference proteome</keyword>
<proteinExistence type="predicted"/>
<comment type="caution">
    <text evidence="1">The sequence shown here is derived from an EMBL/GenBank/DDBJ whole genome shotgun (WGS) entry which is preliminary data.</text>
</comment>
<organism evidence="1 2">
    <name type="scientific">Protopolystoma xenopodis</name>
    <dbReference type="NCBI Taxonomy" id="117903"/>
    <lineage>
        <taxon>Eukaryota</taxon>
        <taxon>Metazoa</taxon>
        <taxon>Spiralia</taxon>
        <taxon>Lophotrochozoa</taxon>
        <taxon>Platyhelminthes</taxon>
        <taxon>Monogenea</taxon>
        <taxon>Polyopisthocotylea</taxon>
        <taxon>Polystomatidea</taxon>
        <taxon>Polystomatidae</taxon>
        <taxon>Protopolystoma</taxon>
    </lineage>
</organism>
<dbReference type="SUPFAM" id="SSF48439">
    <property type="entry name" value="Protein prenylyltransferase"/>
    <property type="match status" value="1"/>
</dbReference>
<dbReference type="PROSITE" id="PS51147">
    <property type="entry name" value="PFTA"/>
    <property type="match status" value="1"/>
</dbReference>
<reference evidence="1" key="1">
    <citation type="submission" date="2018-11" db="EMBL/GenBank/DDBJ databases">
        <authorList>
            <consortium name="Pathogen Informatics"/>
        </authorList>
    </citation>
    <scope>NUCLEOTIDE SEQUENCE</scope>
</reference>
<sequence length="157" mass="17182">MTARLMSRHISGFGFSFIPAFAVESMNEVNFTQNHLKKAPRNESAWNYLYGLLVPPSVPSDSPDQQITIQLPPAHVLARMRIFFDELAASDPSVQDSPAPLSFLLEVLADCLILKLATLRVTNDCDATSCPMESEKCICSVLLSHAVCAVLAGMKEV</sequence>
<accession>A0A3S5AD58</accession>
<dbReference type="GO" id="GO:0008318">
    <property type="term" value="F:protein prenyltransferase activity"/>
    <property type="evidence" value="ECO:0007669"/>
    <property type="project" value="InterPro"/>
</dbReference>
<dbReference type="Gene3D" id="1.25.40.120">
    <property type="entry name" value="Protein prenylyltransferase"/>
    <property type="match status" value="1"/>
</dbReference>
<evidence type="ECO:0000313" key="2">
    <source>
        <dbReference type="Proteomes" id="UP000784294"/>
    </source>
</evidence>
<dbReference type="OrthoDB" id="272289at2759"/>
<dbReference type="EMBL" id="CAAALY010017655">
    <property type="protein sequence ID" value="VEL13397.1"/>
    <property type="molecule type" value="Genomic_DNA"/>
</dbReference>
<protein>
    <submittedName>
        <fullName evidence="1">Uncharacterized protein</fullName>
    </submittedName>
</protein>
<gene>
    <name evidence="1" type="ORF">PXEA_LOCUS6837</name>
</gene>